<dbReference type="Pfam" id="PF01230">
    <property type="entry name" value="HIT"/>
    <property type="match status" value="1"/>
</dbReference>
<dbReference type="PROSITE" id="PS51084">
    <property type="entry name" value="HIT_2"/>
    <property type="match status" value="1"/>
</dbReference>
<dbReference type="EMBL" id="PXWG01000001">
    <property type="protein sequence ID" value="PSJ30601.1"/>
    <property type="molecule type" value="Genomic_DNA"/>
</dbReference>
<feature type="domain" description="HIT" evidence="2">
    <location>
        <begin position="16"/>
        <end position="68"/>
    </location>
</feature>
<dbReference type="RefSeq" id="WP_106673795.1">
    <property type="nucleotide sequence ID" value="NZ_PXWG01000001.1"/>
</dbReference>
<dbReference type="Gene3D" id="3.30.428.10">
    <property type="entry name" value="HIT-like"/>
    <property type="match status" value="1"/>
</dbReference>
<organism evidence="3 4">
    <name type="scientific">Streptosporangium nondiastaticum</name>
    <dbReference type="NCBI Taxonomy" id="35764"/>
    <lineage>
        <taxon>Bacteria</taxon>
        <taxon>Bacillati</taxon>
        <taxon>Actinomycetota</taxon>
        <taxon>Actinomycetes</taxon>
        <taxon>Streptosporangiales</taxon>
        <taxon>Streptosporangiaceae</taxon>
        <taxon>Streptosporangium</taxon>
    </lineage>
</organism>
<dbReference type="AlphaFoldDB" id="A0A9X7JVP7"/>
<name>A0A9X7JVP7_9ACTN</name>
<protein>
    <recommendedName>
        <fullName evidence="2">HIT domain-containing protein</fullName>
    </recommendedName>
</protein>
<accession>A0A9X7JVP7</accession>
<evidence type="ECO:0000259" key="2">
    <source>
        <dbReference type="PROSITE" id="PS51084"/>
    </source>
</evidence>
<evidence type="ECO:0000313" key="4">
    <source>
        <dbReference type="Proteomes" id="UP000242427"/>
    </source>
</evidence>
<dbReference type="SUPFAM" id="SSF54197">
    <property type="entry name" value="HIT-like"/>
    <property type="match status" value="1"/>
</dbReference>
<dbReference type="GO" id="GO:0003824">
    <property type="term" value="F:catalytic activity"/>
    <property type="evidence" value="ECO:0007669"/>
    <property type="project" value="InterPro"/>
</dbReference>
<dbReference type="Proteomes" id="UP000242427">
    <property type="component" value="Unassembled WGS sequence"/>
</dbReference>
<keyword evidence="4" id="KW-1185">Reference proteome</keyword>
<evidence type="ECO:0000256" key="1">
    <source>
        <dbReference type="PROSITE-ProRule" id="PRU00464"/>
    </source>
</evidence>
<proteinExistence type="predicted"/>
<dbReference type="OrthoDB" id="9784774at2"/>
<sequence>MDLGACTERARTGPCFICAFLSGYPDYEHHVIAQDDEHVAFLDRWPTLPGKVLIAPKQHIEHAVRGPH</sequence>
<comment type="caution">
    <text evidence="1">Lacks conserved residue(s) required for the propagation of feature annotation.</text>
</comment>
<dbReference type="InterPro" id="IPR011146">
    <property type="entry name" value="HIT-like"/>
</dbReference>
<dbReference type="InterPro" id="IPR036265">
    <property type="entry name" value="HIT-like_sf"/>
</dbReference>
<evidence type="ECO:0000313" key="3">
    <source>
        <dbReference type="EMBL" id="PSJ30601.1"/>
    </source>
</evidence>
<comment type="caution">
    <text evidence="3">The sequence shown here is derived from an EMBL/GenBank/DDBJ whole genome shotgun (WGS) entry which is preliminary data.</text>
</comment>
<reference evidence="3 4" key="1">
    <citation type="submission" date="2018-03" db="EMBL/GenBank/DDBJ databases">
        <title>Chitinolytic properties of Streptosporangium nondiastaticum TBG75A20.</title>
        <authorList>
            <person name="Gayathri V."/>
            <person name="Shiburaj S."/>
        </authorList>
    </citation>
    <scope>NUCLEOTIDE SEQUENCE [LARGE SCALE GENOMIC DNA]</scope>
    <source>
        <strain evidence="3 4">TBG75A20</strain>
    </source>
</reference>
<gene>
    <name evidence="3" type="ORF">B7P34_00910</name>
</gene>